<evidence type="ECO:0000256" key="11">
    <source>
        <dbReference type="ARBA" id="ARBA00034529"/>
    </source>
</evidence>
<keyword evidence="7" id="KW-0560">Oxidoreductase</keyword>
<evidence type="ECO:0000256" key="1">
    <source>
        <dbReference type="ARBA" id="ARBA00001974"/>
    </source>
</evidence>
<dbReference type="GO" id="GO:0071949">
    <property type="term" value="F:FAD binding"/>
    <property type="evidence" value="ECO:0007669"/>
    <property type="project" value="TreeGrafter"/>
</dbReference>
<dbReference type="PANTHER" id="PTHR45754">
    <property type="entry name" value="METHYLENETETRAHYDROFOLATE REDUCTASE"/>
    <property type="match status" value="1"/>
</dbReference>
<comment type="cofactor">
    <cofactor evidence="1">
        <name>FAD</name>
        <dbReference type="ChEBI" id="CHEBI:57692"/>
    </cofactor>
</comment>
<dbReference type="InterPro" id="IPR003171">
    <property type="entry name" value="Mehydrof_redctse-like"/>
</dbReference>
<dbReference type="InterPro" id="IPR029041">
    <property type="entry name" value="FAD-linked_oxidoreductase-like"/>
</dbReference>
<dbReference type="Gene3D" id="3.20.20.220">
    <property type="match status" value="1"/>
</dbReference>
<evidence type="ECO:0000313" key="12">
    <source>
        <dbReference type="EMBL" id="CAB4952270.1"/>
    </source>
</evidence>
<dbReference type="UniPathway" id="UPA00193"/>
<dbReference type="SUPFAM" id="SSF51730">
    <property type="entry name" value="FAD-linked oxidoreductase"/>
    <property type="match status" value="1"/>
</dbReference>
<evidence type="ECO:0000256" key="6">
    <source>
        <dbReference type="ARBA" id="ARBA00022827"/>
    </source>
</evidence>
<evidence type="ECO:0000256" key="4">
    <source>
        <dbReference type="ARBA" id="ARBA00022605"/>
    </source>
</evidence>
<dbReference type="GO" id="GO:0009086">
    <property type="term" value="P:methionine biosynthetic process"/>
    <property type="evidence" value="ECO:0007669"/>
    <property type="project" value="UniProtKB-KW"/>
</dbReference>
<proteinExistence type="inferred from homology"/>
<comment type="similarity">
    <text evidence="3">Belongs to the methylenetetrahydrofolate reductase family.</text>
</comment>
<dbReference type="GO" id="GO:0005829">
    <property type="term" value="C:cytosol"/>
    <property type="evidence" value="ECO:0007669"/>
    <property type="project" value="InterPro"/>
</dbReference>
<keyword evidence="5" id="KW-0285">Flavoprotein</keyword>
<evidence type="ECO:0000256" key="8">
    <source>
        <dbReference type="ARBA" id="ARBA00023027"/>
    </source>
</evidence>
<evidence type="ECO:0000256" key="5">
    <source>
        <dbReference type="ARBA" id="ARBA00022630"/>
    </source>
</evidence>
<comment type="pathway">
    <text evidence="2">One-carbon metabolism; tetrahydrofolate interconversion.</text>
</comment>
<sequence>MRKEGSFVGGPVSAAPGPSLGEVLASGERSFSFELFPPKTDDGERALWQTIRDLEALNPTLISVTYGAGGSTRDRTVRIVAGIAAEPALTPLAHLTCVGASRDEVRSVIDEFAAAGVRAILALRGDPPGGPGAPWAQHPDGFAHADELVELIASMGGFSVGVAAFPEGHPESPDLDADALVLARKQDAGAEFAITQFFFEARDYERLVSDARRHGCTMPILPGLLPVTNVAQIERFAALSGAAFPAELAARFALVKDDPDAVHALGVEVAAALAQELLDLGAPGLHFYTLNRSTSTREVYEALGLGSD</sequence>
<dbReference type="Pfam" id="PF02219">
    <property type="entry name" value="MTHFR"/>
    <property type="match status" value="1"/>
</dbReference>
<reference evidence="12" key="1">
    <citation type="submission" date="2020-05" db="EMBL/GenBank/DDBJ databases">
        <authorList>
            <person name="Chiriac C."/>
            <person name="Salcher M."/>
            <person name="Ghai R."/>
            <person name="Kavagutti S V."/>
        </authorList>
    </citation>
    <scope>NUCLEOTIDE SEQUENCE</scope>
</reference>
<evidence type="ECO:0000256" key="3">
    <source>
        <dbReference type="ARBA" id="ARBA00006743"/>
    </source>
</evidence>
<keyword evidence="6" id="KW-0274">FAD</keyword>
<evidence type="ECO:0000256" key="2">
    <source>
        <dbReference type="ARBA" id="ARBA00004777"/>
    </source>
</evidence>
<dbReference type="GO" id="GO:0035999">
    <property type="term" value="P:tetrahydrofolate interconversion"/>
    <property type="evidence" value="ECO:0007669"/>
    <property type="project" value="UniProtKB-UniPathway"/>
</dbReference>
<dbReference type="GO" id="GO:0106312">
    <property type="term" value="F:methylenetetrahydrofolate reductase (NADH) activity"/>
    <property type="evidence" value="ECO:0007669"/>
    <property type="project" value="UniProtKB-EC"/>
</dbReference>
<organism evidence="12">
    <name type="scientific">freshwater metagenome</name>
    <dbReference type="NCBI Taxonomy" id="449393"/>
    <lineage>
        <taxon>unclassified sequences</taxon>
        <taxon>metagenomes</taxon>
        <taxon>ecological metagenomes</taxon>
    </lineage>
</organism>
<dbReference type="NCBIfam" id="TIGR00676">
    <property type="entry name" value="fadh2"/>
    <property type="match status" value="1"/>
</dbReference>
<keyword evidence="8" id="KW-0520">NAD</keyword>
<dbReference type="EMBL" id="CAFBNE010000048">
    <property type="protein sequence ID" value="CAB4952270.1"/>
    <property type="molecule type" value="Genomic_DNA"/>
</dbReference>
<accession>A0A6J7K865</accession>
<comment type="pathway">
    <text evidence="10">Amino-acid biosynthesis; L-methionine biosynthesis via de novo pathway.</text>
</comment>
<keyword evidence="4" id="KW-0028">Amino-acid biosynthesis</keyword>
<dbReference type="CDD" id="cd00537">
    <property type="entry name" value="MTHFR"/>
    <property type="match status" value="1"/>
</dbReference>
<keyword evidence="9" id="KW-0486">Methionine biosynthesis</keyword>
<protein>
    <recommendedName>
        <fullName evidence="11">methylenetetrahydrofolate reductase (NADH)</fullName>
        <ecNumber evidence="11">1.5.1.54</ecNumber>
    </recommendedName>
</protein>
<dbReference type="EC" id="1.5.1.54" evidence="11"/>
<gene>
    <name evidence="12" type="ORF">UFOPK3772_01627</name>
</gene>
<evidence type="ECO:0000256" key="10">
    <source>
        <dbReference type="ARBA" id="ARBA00034478"/>
    </source>
</evidence>
<evidence type="ECO:0000256" key="9">
    <source>
        <dbReference type="ARBA" id="ARBA00023167"/>
    </source>
</evidence>
<dbReference type="InterPro" id="IPR004620">
    <property type="entry name" value="MTHF_reductase_bac"/>
</dbReference>
<dbReference type="PANTHER" id="PTHR45754:SF3">
    <property type="entry name" value="METHYLENETETRAHYDROFOLATE REDUCTASE (NADPH)"/>
    <property type="match status" value="1"/>
</dbReference>
<dbReference type="AlphaFoldDB" id="A0A6J7K865"/>
<evidence type="ECO:0000256" key="7">
    <source>
        <dbReference type="ARBA" id="ARBA00023002"/>
    </source>
</evidence>
<name>A0A6J7K865_9ZZZZ</name>